<organism evidence="4 5">
    <name type="scientific">Globodera pallida</name>
    <name type="common">Potato cyst nematode worm</name>
    <name type="synonym">Heterodera pallida</name>
    <dbReference type="NCBI Taxonomy" id="36090"/>
    <lineage>
        <taxon>Eukaryota</taxon>
        <taxon>Metazoa</taxon>
        <taxon>Ecdysozoa</taxon>
        <taxon>Nematoda</taxon>
        <taxon>Chromadorea</taxon>
        <taxon>Rhabditida</taxon>
        <taxon>Tylenchina</taxon>
        <taxon>Tylenchomorpha</taxon>
        <taxon>Tylenchoidea</taxon>
        <taxon>Heteroderidae</taxon>
        <taxon>Heteroderinae</taxon>
        <taxon>Globodera</taxon>
    </lineage>
</organism>
<reference evidence="5" key="2">
    <citation type="submission" date="2016-06" db="UniProtKB">
        <authorList>
            <consortium name="WormBaseParasite"/>
        </authorList>
    </citation>
    <scope>IDENTIFICATION</scope>
</reference>
<dbReference type="AlphaFoldDB" id="A0A183C150"/>
<evidence type="ECO:0000256" key="1">
    <source>
        <dbReference type="PROSITE-ProRule" id="PRU01005"/>
    </source>
</evidence>
<feature type="domain" description="ShKT" evidence="3">
    <location>
        <begin position="38"/>
        <end position="72"/>
    </location>
</feature>
<evidence type="ECO:0000256" key="2">
    <source>
        <dbReference type="SAM" id="MobiDB-lite"/>
    </source>
</evidence>
<keyword evidence="4" id="KW-1185">Reference proteome</keyword>
<evidence type="ECO:0000259" key="3">
    <source>
        <dbReference type="PROSITE" id="PS51670"/>
    </source>
</evidence>
<dbReference type="SMART" id="SM00254">
    <property type="entry name" value="ShKT"/>
    <property type="match status" value="2"/>
</dbReference>
<evidence type="ECO:0000313" key="5">
    <source>
        <dbReference type="WBParaSite" id="GPLIN_000659300"/>
    </source>
</evidence>
<dbReference type="InterPro" id="IPR003582">
    <property type="entry name" value="ShKT_dom"/>
</dbReference>
<dbReference type="PROSITE" id="PS51670">
    <property type="entry name" value="SHKT"/>
    <property type="match status" value="1"/>
</dbReference>
<dbReference type="Pfam" id="PF01549">
    <property type="entry name" value="ShK"/>
    <property type="match status" value="2"/>
</dbReference>
<evidence type="ECO:0000313" key="4">
    <source>
        <dbReference type="Proteomes" id="UP000050741"/>
    </source>
</evidence>
<feature type="disulfide bond" evidence="1">
    <location>
        <begin position="38"/>
        <end position="72"/>
    </location>
</feature>
<keyword evidence="1" id="KW-1015">Disulfide bond</keyword>
<dbReference type="WBParaSite" id="GPLIN_000659300">
    <property type="protein sequence ID" value="GPLIN_000659300"/>
    <property type="gene ID" value="GPLIN_000659300"/>
</dbReference>
<sequence>MPPSTATTAKPIIPVQTPTPMPPSTATTPKPIRPVQSCYNEHECCSVWAQKGECQRNQGYMHAWCKASCQQCQPDYDLYQGNAIIGTQTAKHGQLRDYTPKPMPPSTATTPKPIRPVQVQIWAQKGECQRNQGYMHAWCKASCQQCQPDYDLYQGNAIIGTRTAKHGQLRDYVSATNFGWPKTVANHVASVVFRGNRSDHYGTAGKQMHLAKLLQ</sequence>
<feature type="region of interest" description="Disordered" evidence="2">
    <location>
        <begin position="1"/>
        <end position="29"/>
    </location>
</feature>
<name>A0A183C150_GLOPA</name>
<proteinExistence type="predicted"/>
<dbReference type="Proteomes" id="UP000050741">
    <property type="component" value="Unassembled WGS sequence"/>
</dbReference>
<protein>
    <submittedName>
        <fullName evidence="5">ShKT domain-containing protein</fullName>
    </submittedName>
</protein>
<comment type="caution">
    <text evidence="1">Lacks conserved residue(s) required for the propagation of feature annotation.</text>
</comment>
<accession>A0A183C150</accession>
<reference evidence="4" key="1">
    <citation type="submission" date="2014-05" db="EMBL/GenBank/DDBJ databases">
        <title>The genome and life-stage specific transcriptomes of Globodera pallida elucidate key aspects of plant parasitism by a cyst nematode.</title>
        <authorList>
            <person name="Cotton J.A."/>
            <person name="Lilley C.J."/>
            <person name="Jones L.M."/>
            <person name="Kikuchi T."/>
            <person name="Reid A.J."/>
            <person name="Thorpe P."/>
            <person name="Tsai I.J."/>
            <person name="Beasley H."/>
            <person name="Blok V."/>
            <person name="Cock P.J.A."/>
            <person name="Van den Akker S.E."/>
            <person name="Holroyd N."/>
            <person name="Hunt M."/>
            <person name="Mantelin S."/>
            <person name="Naghra H."/>
            <person name="Pain A."/>
            <person name="Palomares-Rius J.E."/>
            <person name="Zarowiecki M."/>
            <person name="Berriman M."/>
            <person name="Jones J.T."/>
            <person name="Urwin P.E."/>
        </authorList>
    </citation>
    <scope>NUCLEOTIDE SEQUENCE [LARGE SCALE GENOMIC DNA]</scope>
    <source>
        <strain evidence="4">Lindley</strain>
    </source>
</reference>